<keyword evidence="9" id="KW-1185">Reference proteome</keyword>
<comment type="similarity">
    <text evidence="5">Belongs to the Omp25/RopB family.</text>
</comment>
<proteinExistence type="inferred from homology"/>
<dbReference type="Gene3D" id="2.40.160.20">
    <property type="match status" value="1"/>
</dbReference>
<feature type="chain" id="PRO_5028236073" evidence="6">
    <location>
        <begin position="21"/>
        <end position="209"/>
    </location>
</feature>
<evidence type="ECO:0000256" key="1">
    <source>
        <dbReference type="ARBA" id="ARBA00004442"/>
    </source>
</evidence>
<dbReference type="EMBL" id="AP023361">
    <property type="protein sequence ID" value="BCJ91377.1"/>
    <property type="molecule type" value="Genomic_DNA"/>
</dbReference>
<evidence type="ECO:0000256" key="2">
    <source>
        <dbReference type="ARBA" id="ARBA00022729"/>
    </source>
</evidence>
<evidence type="ECO:0000313" key="8">
    <source>
        <dbReference type="EMBL" id="BCJ91377.1"/>
    </source>
</evidence>
<dbReference type="InterPro" id="IPR011250">
    <property type="entry name" value="OMP/PagP_B-barrel"/>
</dbReference>
<evidence type="ECO:0000259" key="7">
    <source>
        <dbReference type="Pfam" id="PF13505"/>
    </source>
</evidence>
<dbReference type="PANTHER" id="PTHR34001:SF3">
    <property type="entry name" value="BLL7405 PROTEIN"/>
    <property type="match status" value="1"/>
</dbReference>
<evidence type="ECO:0000256" key="3">
    <source>
        <dbReference type="ARBA" id="ARBA00023136"/>
    </source>
</evidence>
<reference evidence="8 9" key="1">
    <citation type="submission" date="2020-08" db="EMBL/GenBank/DDBJ databases">
        <title>Genome sequence of Rhizobiales bacterium strain IZ6.</title>
        <authorList>
            <person name="Nakai R."/>
            <person name="Naganuma T."/>
        </authorList>
    </citation>
    <scope>NUCLEOTIDE SEQUENCE [LARGE SCALE GENOMIC DNA]</scope>
    <source>
        <strain evidence="8 9">IZ6</strain>
    </source>
</reference>
<evidence type="ECO:0000313" key="9">
    <source>
        <dbReference type="Proteomes" id="UP000515317"/>
    </source>
</evidence>
<comment type="subcellular location">
    <subcellularLocation>
        <location evidence="1">Cell outer membrane</location>
    </subcellularLocation>
</comment>
<evidence type="ECO:0000256" key="5">
    <source>
        <dbReference type="ARBA" id="ARBA00038306"/>
    </source>
</evidence>
<dbReference type="RefSeq" id="WP_222875026.1">
    <property type="nucleotide sequence ID" value="NZ_AP023361.1"/>
</dbReference>
<organism evidence="8 9">
    <name type="scientific">Terrihabitans soli</name>
    <dbReference type="NCBI Taxonomy" id="708113"/>
    <lineage>
        <taxon>Bacteria</taxon>
        <taxon>Pseudomonadati</taxon>
        <taxon>Pseudomonadota</taxon>
        <taxon>Alphaproteobacteria</taxon>
        <taxon>Hyphomicrobiales</taxon>
        <taxon>Terrihabitans</taxon>
    </lineage>
</organism>
<keyword evidence="2 6" id="KW-0732">Signal</keyword>
<keyword evidence="4" id="KW-0998">Cell outer membrane</keyword>
<keyword evidence="3" id="KW-0472">Membrane</keyword>
<dbReference type="AlphaFoldDB" id="A0A6S6QTV5"/>
<feature type="domain" description="Outer membrane protein beta-barrel" evidence="7">
    <location>
        <begin position="11"/>
        <end position="209"/>
    </location>
</feature>
<dbReference type="Pfam" id="PF13505">
    <property type="entry name" value="OMP_b-brl"/>
    <property type="match status" value="1"/>
</dbReference>
<dbReference type="InterPro" id="IPR027385">
    <property type="entry name" value="Beta-barrel_OMP"/>
</dbReference>
<dbReference type="SUPFAM" id="SSF56925">
    <property type="entry name" value="OMPA-like"/>
    <property type="match status" value="1"/>
</dbReference>
<dbReference type="KEGG" id="tso:IZ6_21120"/>
<feature type="signal peptide" evidence="6">
    <location>
        <begin position="1"/>
        <end position="20"/>
    </location>
</feature>
<name>A0A6S6QTV5_9HYPH</name>
<evidence type="ECO:0000256" key="6">
    <source>
        <dbReference type="SAM" id="SignalP"/>
    </source>
</evidence>
<dbReference type="GO" id="GO:0009279">
    <property type="term" value="C:cell outer membrane"/>
    <property type="evidence" value="ECO:0007669"/>
    <property type="project" value="UniProtKB-SubCell"/>
</dbReference>
<gene>
    <name evidence="8" type="ORF">IZ6_21120</name>
</gene>
<protein>
    <submittedName>
        <fullName evidence="8">Porin</fullName>
    </submittedName>
</protein>
<accession>A0A6S6QTV5</accession>
<dbReference type="InterPro" id="IPR051692">
    <property type="entry name" value="OMP-like"/>
</dbReference>
<sequence length="209" mass="22608">MKRILLAGAALAVMTTAPMAADYAAPADVDVWSGYFVGIQGGYAFKDVETLVDGADDDFESDDFVIGAYYGRNWQSGDWVFGLDSSISYIGLDEDEIAGNVNLELEANLLGLSRLKVGYAVDNTLFFVAGGVASTYFSAEDTATDDDDDDFALGFTVGAGVEHKFSDSWSARIEYAYFNIESDDMTVNADDIELEVEGHIVRGGIAYHF</sequence>
<dbReference type="PANTHER" id="PTHR34001">
    <property type="entry name" value="BLL7405 PROTEIN"/>
    <property type="match status" value="1"/>
</dbReference>
<evidence type="ECO:0000256" key="4">
    <source>
        <dbReference type="ARBA" id="ARBA00023237"/>
    </source>
</evidence>
<dbReference type="Proteomes" id="UP000515317">
    <property type="component" value="Chromosome"/>
</dbReference>